<accession>A0ABM7Q6J0</accession>
<evidence type="ECO:0000256" key="4">
    <source>
        <dbReference type="ARBA" id="ARBA00022452"/>
    </source>
</evidence>
<evidence type="ECO:0000256" key="2">
    <source>
        <dbReference type="ARBA" id="ARBA00009810"/>
    </source>
</evidence>
<evidence type="ECO:0000256" key="3">
    <source>
        <dbReference type="ARBA" id="ARBA00022448"/>
    </source>
</evidence>
<reference evidence="20 21" key="1">
    <citation type="submission" date="2021-03" db="EMBL/GenBank/DDBJ databases">
        <title>Complete Genome Sequences of Two Lysobacter Strains Isolated from Sea Water (Lysobacter caseinilyticus) and Soil (Lysobacter helvus) in South Korea.</title>
        <authorList>
            <person name="Watanabe Y."/>
            <person name="Arakawa K."/>
        </authorList>
    </citation>
    <scope>NUCLEOTIDE SEQUENCE [LARGE SCALE GENOMIC DNA]</scope>
    <source>
        <strain evidence="20 21">KVB24</strain>
    </source>
</reference>
<evidence type="ECO:0000259" key="19">
    <source>
        <dbReference type="Pfam" id="PF07715"/>
    </source>
</evidence>
<keyword evidence="13 14" id="KW-0998">Cell outer membrane</keyword>
<comment type="similarity">
    <text evidence="2 14 16">Belongs to the TonB-dependent receptor family.</text>
</comment>
<dbReference type="PANTHER" id="PTHR32552:SF83">
    <property type="entry name" value="BLR3904 PROTEIN"/>
    <property type="match status" value="1"/>
</dbReference>
<sequence>MPHPALRATPLAVALALAVAAPAHAADESAPRKPRELDHVEVVGKQDAYVVPESSTATKTPTPLRDTPQSITVIPQQLIRDQAMSGLVDVFRYVPGVGVAQGEGNRDTLVLRGSSTTGDLFVDGMRDDVQYIRDLYNIDRVEVLKGPNAMIFGRGGSGGIVNRATKQPDGKTVREVSAQFGSWNKRRVAADVGQAINEHVDFRVNAMFEDSDSYRDDFDIRRWGINPTVGFDVGESTRVTLGYEHFEDERVADRGVPSEPNAYNGRRTPLDVDPSTFFGDPFRSPVSADVDAFGALVEHEFAGGATLRNRTRLADYDKFYQNIFSGAVDATRTQVAINAYNNGTHRRNLFNQTDLVWSADTGNVHHTLLAGAEFGHQDTDNLRTTGFFGAPGSTATSANVPLSNPRYYGPITFRPSATDAENNSVAKTAAVYMQDQLELGEHWQAIVGLRFDRFDVDFTNKRLAPGNPARNISATDNLWSPRAGLVYKPMEPVSIYASYSVAYQPRSGDQLASLSPTNQAFDPEKFINYELGAKWDVMDRLAVTAAIYQLDRTNVIVPLDATTSTLVDGQRAKGVEVGLAGSLTDRWHVMGAYAWQDGEILAGADRGKRLAQLPENTFSLWNRFDLTERWGLGFGAQYRDEIFAQVTNLVTLRSYTRYDAAVFFDANDHLSLQLNVENLFDKEYAVSANSDNNITPGSPRAATVSLRYNF</sequence>
<dbReference type="Proteomes" id="UP000681317">
    <property type="component" value="Chromosome"/>
</dbReference>
<dbReference type="PROSITE" id="PS52016">
    <property type="entry name" value="TONB_DEPENDENT_REC_3"/>
    <property type="match status" value="1"/>
</dbReference>
<keyword evidence="11 14" id="KW-0472">Membrane</keyword>
<evidence type="ECO:0000313" key="20">
    <source>
        <dbReference type="EMBL" id="BCT92859.1"/>
    </source>
</evidence>
<evidence type="ECO:0000256" key="13">
    <source>
        <dbReference type="ARBA" id="ARBA00023237"/>
    </source>
</evidence>
<dbReference type="EMBL" id="AP024545">
    <property type="protein sequence ID" value="BCT92859.1"/>
    <property type="molecule type" value="Genomic_DNA"/>
</dbReference>
<dbReference type="NCBIfam" id="TIGR01783">
    <property type="entry name" value="TonB-siderophor"/>
    <property type="match status" value="1"/>
</dbReference>
<dbReference type="SUPFAM" id="SSF56935">
    <property type="entry name" value="Porins"/>
    <property type="match status" value="1"/>
</dbReference>
<evidence type="ECO:0000256" key="8">
    <source>
        <dbReference type="ARBA" id="ARBA00023004"/>
    </source>
</evidence>
<keyword evidence="10 16" id="KW-0798">TonB box</keyword>
<dbReference type="Gene3D" id="2.40.170.20">
    <property type="entry name" value="TonB-dependent receptor, beta-barrel domain"/>
    <property type="match status" value="1"/>
</dbReference>
<evidence type="ECO:0000256" key="17">
    <source>
        <dbReference type="SAM" id="SignalP"/>
    </source>
</evidence>
<dbReference type="Pfam" id="PF07715">
    <property type="entry name" value="Plug"/>
    <property type="match status" value="1"/>
</dbReference>
<dbReference type="PANTHER" id="PTHR32552">
    <property type="entry name" value="FERRICHROME IRON RECEPTOR-RELATED"/>
    <property type="match status" value="1"/>
</dbReference>
<dbReference type="CDD" id="cd01347">
    <property type="entry name" value="ligand_gated_channel"/>
    <property type="match status" value="1"/>
</dbReference>
<dbReference type="InterPro" id="IPR012910">
    <property type="entry name" value="Plug_dom"/>
</dbReference>
<feature type="domain" description="TonB-dependent receptor-like beta-barrel" evidence="18">
    <location>
        <begin position="232"/>
        <end position="679"/>
    </location>
</feature>
<evidence type="ECO:0000256" key="1">
    <source>
        <dbReference type="ARBA" id="ARBA00004571"/>
    </source>
</evidence>
<dbReference type="InterPro" id="IPR000531">
    <property type="entry name" value="Beta-barrel_TonB"/>
</dbReference>
<gene>
    <name evidence="20" type="primary">bfrE</name>
    <name evidence="20" type="ORF">LYSCAS_18830</name>
</gene>
<evidence type="ECO:0000256" key="9">
    <source>
        <dbReference type="ARBA" id="ARBA00023065"/>
    </source>
</evidence>
<keyword evidence="3 14" id="KW-0813">Transport</keyword>
<comment type="subcellular location">
    <subcellularLocation>
        <location evidence="1 14">Cell outer membrane</location>
        <topology evidence="1 14">Multi-pass membrane protein</topology>
    </subcellularLocation>
</comment>
<evidence type="ECO:0000256" key="6">
    <source>
        <dbReference type="ARBA" id="ARBA00022692"/>
    </source>
</evidence>
<evidence type="ECO:0000256" key="5">
    <source>
        <dbReference type="ARBA" id="ARBA00022496"/>
    </source>
</evidence>
<evidence type="ECO:0000259" key="18">
    <source>
        <dbReference type="Pfam" id="PF00593"/>
    </source>
</evidence>
<feature type="signal peptide" evidence="17">
    <location>
        <begin position="1"/>
        <end position="25"/>
    </location>
</feature>
<evidence type="ECO:0000256" key="14">
    <source>
        <dbReference type="PROSITE-ProRule" id="PRU01360"/>
    </source>
</evidence>
<dbReference type="RefSeq" id="WP_213433821.1">
    <property type="nucleotide sequence ID" value="NZ_AP024545.1"/>
</dbReference>
<keyword evidence="7 17" id="KW-0732">Signal</keyword>
<feature type="short sequence motif" description="TonB C-terminal box" evidence="15">
    <location>
        <begin position="693"/>
        <end position="710"/>
    </location>
</feature>
<keyword evidence="8" id="KW-0408">Iron</keyword>
<organism evidence="20 21">
    <name type="scientific">Noviluteimonas caseinilytica</name>
    <dbReference type="NCBI Taxonomy" id="2675101"/>
    <lineage>
        <taxon>Bacteria</taxon>
        <taxon>Pseudomonadati</taxon>
        <taxon>Pseudomonadota</taxon>
        <taxon>Gammaproteobacteria</taxon>
        <taxon>Lysobacterales</taxon>
        <taxon>Lysobacteraceae</taxon>
        <taxon>Noviluteimonas</taxon>
    </lineage>
</organism>
<feature type="chain" id="PRO_5046730952" evidence="17">
    <location>
        <begin position="26"/>
        <end position="710"/>
    </location>
</feature>
<keyword evidence="21" id="KW-1185">Reference proteome</keyword>
<dbReference type="PROSITE" id="PS01156">
    <property type="entry name" value="TONB_DEPENDENT_REC_2"/>
    <property type="match status" value="1"/>
</dbReference>
<dbReference type="Pfam" id="PF00593">
    <property type="entry name" value="TonB_dep_Rec_b-barrel"/>
    <property type="match status" value="1"/>
</dbReference>
<evidence type="ECO:0000313" key="21">
    <source>
        <dbReference type="Proteomes" id="UP000681317"/>
    </source>
</evidence>
<keyword evidence="4 14" id="KW-1134">Transmembrane beta strand</keyword>
<dbReference type="InterPro" id="IPR010105">
    <property type="entry name" value="TonB_sidphr_rcpt"/>
</dbReference>
<evidence type="ECO:0000256" key="15">
    <source>
        <dbReference type="PROSITE-ProRule" id="PRU10144"/>
    </source>
</evidence>
<feature type="domain" description="TonB-dependent receptor plug" evidence="19">
    <location>
        <begin position="64"/>
        <end position="160"/>
    </location>
</feature>
<keyword evidence="5" id="KW-0410">Iron transport</keyword>
<keyword evidence="6 14" id="KW-0812">Transmembrane</keyword>
<dbReference type="InterPro" id="IPR037066">
    <property type="entry name" value="Plug_dom_sf"/>
</dbReference>
<evidence type="ECO:0000256" key="16">
    <source>
        <dbReference type="RuleBase" id="RU003357"/>
    </source>
</evidence>
<keyword evidence="9" id="KW-0406">Ion transport</keyword>
<protein>
    <submittedName>
        <fullName evidence="20">TonB-dependent receptor</fullName>
    </submittedName>
</protein>
<name>A0ABM7Q6J0_9GAMM</name>
<keyword evidence="12 20" id="KW-0675">Receptor</keyword>
<evidence type="ECO:0000256" key="12">
    <source>
        <dbReference type="ARBA" id="ARBA00023170"/>
    </source>
</evidence>
<evidence type="ECO:0000256" key="7">
    <source>
        <dbReference type="ARBA" id="ARBA00022729"/>
    </source>
</evidence>
<proteinExistence type="inferred from homology"/>
<evidence type="ECO:0000256" key="11">
    <source>
        <dbReference type="ARBA" id="ARBA00023136"/>
    </source>
</evidence>
<dbReference type="InterPro" id="IPR010917">
    <property type="entry name" value="TonB_rcpt_CS"/>
</dbReference>
<dbReference type="InterPro" id="IPR036942">
    <property type="entry name" value="Beta-barrel_TonB_sf"/>
</dbReference>
<evidence type="ECO:0000256" key="10">
    <source>
        <dbReference type="ARBA" id="ARBA00023077"/>
    </source>
</evidence>
<dbReference type="Gene3D" id="2.170.130.10">
    <property type="entry name" value="TonB-dependent receptor, plug domain"/>
    <property type="match status" value="1"/>
</dbReference>
<dbReference type="InterPro" id="IPR039426">
    <property type="entry name" value="TonB-dep_rcpt-like"/>
</dbReference>